<dbReference type="InterPro" id="IPR004399">
    <property type="entry name" value="HMP/HMP-P_kinase_dom"/>
</dbReference>
<dbReference type="FunFam" id="3.40.1190.20:FF:000003">
    <property type="entry name" value="Phosphomethylpyrimidine kinase ThiD"/>
    <property type="match status" value="1"/>
</dbReference>
<dbReference type="GO" id="GO:0005524">
    <property type="term" value="F:ATP binding"/>
    <property type="evidence" value="ECO:0007669"/>
    <property type="project" value="UniProtKB-KW"/>
</dbReference>
<accession>A0A7H2BHP7</accession>
<dbReference type="EMBL" id="CP061538">
    <property type="protein sequence ID" value="QNV39193.1"/>
    <property type="molecule type" value="Genomic_DNA"/>
</dbReference>
<dbReference type="NCBIfam" id="TIGR00097">
    <property type="entry name" value="HMP-P_kinase"/>
    <property type="match status" value="1"/>
</dbReference>
<dbReference type="Pfam" id="PF03070">
    <property type="entry name" value="TENA_THI-4"/>
    <property type="match status" value="1"/>
</dbReference>
<feature type="domain" description="Pyridoxamine kinase/Phosphomethylpyrimidine kinase" evidence="11">
    <location>
        <begin position="12"/>
        <end position="261"/>
    </location>
</feature>
<evidence type="ECO:0000256" key="5">
    <source>
        <dbReference type="ARBA" id="ARBA00022679"/>
    </source>
</evidence>
<keyword evidence="6" id="KW-0547">Nucleotide-binding</keyword>
<sequence>MIPRVLSIAGTDPTGGAGLHADLKAIAAAGGYGMGVVSSLVVQNTQGVQQVHTPEPEFLRAQLKAVSDDVVIDAVKIGMLADETSTQVVVEWLDEVLFSTHESEVPIIVDPVMVASSGDALADSVSHELLHRASIITPNLDELALLLHQPPAKNPDDMVKQAQELAQSTGSLVLAKGGHLPGKDKGNFLVGTSSVIAHAKSPQITTTASHGTGCSLSSALACRIANGDSLPDAVQWSTAWVREALEFGENLQVGHGNGPLDHFHRLRRQAQFSLQVPHSTISSPSRRQAVVPAAGPFTQQLWELAGDALDRFSQESIVPALMQGTLNAEQFHFYVEQDDYYLQVYSSVLARLSSLAPHEEERKMWAKAVTQTITVEQEMHREFPLPNIVEPSPLTLAYTDFLRAEVASDYVVGVAAILPCFWLYAQLSEYLPEEIKDDHPYKLWIETYRDEEFLCATAQALEVMEHQLTHASNAQREQARNAFVRACSLEADFFTQALLIDPR</sequence>
<keyword evidence="13" id="KW-1185">Reference proteome</keyword>
<dbReference type="Proteomes" id="UP000516421">
    <property type="component" value="Chromosome"/>
</dbReference>
<proteinExistence type="predicted"/>
<evidence type="ECO:0000313" key="13">
    <source>
        <dbReference type="Proteomes" id="UP000516421"/>
    </source>
</evidence>
<dbReference type="GO" id="GO:0009229">
    <property type="term" value="P:thiamine diphosphate biosynthetic process"/>
    <property type="evidence" value="ECO:0007669"/>
    <property type="project" value="UniProtKB-UniPathway"/>
</dbReference>
<feature type="domain" description="Thiaminase-2/PQQC" evidence="10">
    <location>
        <begin position="319"/>
        <end position="497"/>
    </location>
</feature>
<evidence type="ECO:0000256" key="6">
    <source>
        <dbReference type="ARBA" id="ARBA00022741"/>
    </source>
</evidence>
<evidence type="ECO:0000256" key="2">
    <source>
        <dbReference type="ARBA" id="ARBA00000565"/>
    </source>
</evidence>
<evidence type="ECO:0000256" key="1">
    <source>
        <dbReference type="ARBA" id="ARBA00000151"/>
    </source>
</evidence>
<dbReference type="InterPro" id="IPR016084">
    <property type="entry name" value="Haem_Oase-like_multi-hlx"/>
</dbReference>
<dbReference type="GO" id="GO:0008902">
    <property type="term" value="F:hydroxymethylpyrimidine kinase activity"/>
    <property type="evidence" value="ECO:0007669"/>
    <property type="project" value="UniProtKB-EC"/>
</dbReference>
<comment type="function">
    <text evidence="3">Catalyzes the phosphorylation of hydroxymethylpyrimidine phosphate (HMP-P) to HMP-PP, and of HMP to HMP-P.</text>
</comment>
<dbReference type="PANTHER" id="PTHR20858:SF17">
    <property type="entry name" value="HYDROXYMETHYLPYRIMIDINE_PHOSPHOMETHYLPYRIMIDINE KINASE THI20-RELATED"/>
    <property type="match status" value="1"/>
</dbReference>
<keyword evidence="8" id="KW-0067">ATP-binding</keyword>
<evidence type="ECO:0000256" key="7">
    <source>
        <dbReference type="ARBA" id="ARBA00022777"/>
    </source>
</evidence>
<evidence type="ECO:0000256" key="8">
    <source>
        <dbReference type="ARBA" id="ARBA00022840"/>
    </source>
</evidence>
<dbReference type="Gene3D" id="3.40.1190.20">
    <property type="match status" value="1"/>
</dbReference>
<dbReference type="InterPro" id="IPR013749">
    <property type="entry name" value="PM/HMP-P_kinase-1"/>
</dbReference>
<dbReference type="Pfam" id="PF08543">
    <property type="entry name" value="Phos_pyr_kin"/>
    <property type="match status" value="1"/>
</dbReference>
<keyword evidence="7 12" id="KW-0418">Kinase</keyword>
<evidence type="ECO:0000313" key="12">
    <source>
        <dbReference type="EMBL" id="QNV39193.1"/>
    </source>
</evidence>
<comment type="catalytic activity">
    <reaction evidence="2">
        <text>4-amino-2-methyl-5-(phosphooxymethyl)pyrimidine + ATP = 4-amino-2-methyl-5-(diphosphooxymethyl)pyrimidine + ADP</text>
        <dbReference type="Rhea" id="RHEA:19893"/>
        <dbReference type="ChEBI" id="CHEBI:30616"/>
        <dbReference type="ChEBI" id="CHEBI:57841"/>
        <dbReference type="ChEBI" id="CHEBI:58354"/>
        <dbReference type="ChEBI" id="CHEBI:456216"/>
        <dbReference type="EC" id="2.7.4.7"/>
    </reaction>
</comment>
<dbReference type="GO" id="GO:0009228">
    <property type="term" value="P:thiamine biosynthetic process"/>
    <property type="evidence" value="ECO:0007669"/>
    <property type="project" value="UniProtKB-KW"/>
</dbReference>
<evidence type="ECO:0000256" key="9">
    <source>
        <dbReference type="ARBA" id="ARBA00022977"/>
    </source>
</evidence>
<dbReference type="AlphaFoldDB" id="A0A7H2BHP7"/>
<protein>
    <submittedName>
        <fullName evidence="12">Bifunctional hydroxymethylpyrimidine kinase/phosphomethylpyrimidine kinase</fullName>
    </submittedName>
</protein>
<name>A0A7H2BHP7_9MICC</name>
<dbReference type="RefSeq" id="WP_190616714.1">
    <property type="nucleotide sequence ID" value="NZ_CP061538.1"/>
</dbReference>
<gene>
    <name evidence="12" type="ORF">IDM48_07140</name>
</gene>
<organism evidence="12 13">
    <name type="scientific">Rothia amarae</name>
    <dbReference type="NCBI Taxonomy" id="169480"/>
    <lineage>
        <taxon>Bacteria</taxon>
        <taxon>Bacillati</taxon>
        <taxon>Actinomycetota</taxon>
        <taxon>Actinomycetes</taxon>
        <taxon>Micrococcales</taxon>
        <taxon>Micrococcaceae</taxon>
        <taxon>Rothia</taxon>
    </lineage>
</organism>
<dbReference type="KEGG" id="rama:IDM48_07140"/>
<dbReference type="UniPathway" id="UPA00060">
    <property type="reaction ID" value="UER00138"/>
</dbReference>
<dbReference type="CDD" id="cd01169">
    <property type="entry name" value="HMPP_kinase"/>
    <property type="match status" value="1"/>
</dbReference>
<dbReference type="InterPro" id="IPR004305">
    <property type="entry name" value="Thiaminase-2/PQQC"/>
</dbReference>
<dbReference type="GO" id="GO:0008972">
    <property type="term" value="F:phosphomethylpyrimidine kinase activity"/>
    <property type="evidence" value="ECO:0007669"/>
    <property type="project" value="UniProtKB-EC"/>
</dbReference>
<comment type="catalytic activity">
    <reaction evidence="1">
        <text>4-amino-5-hydroxymethyl-2-methylpyrimidine + ATP = 4-amino-2-methyl-5-(phosphooxymethyl)pyrimidine + ADP + H(+)</text>
        <dbReference type="Rhea" id="RHEA:23096"/>
        <dbReference type="ChEBI" id="CHEBI:15378"/>
        <dbReference type="ChEBI" id="CHEBI:16892"/>
        <dbReference type="ChEBI" id="CHEBI:30616"/>
        <dbReference type="ChEBI" id="CHEBI:58354"/>
        <dbReference type="ChEBI" id="CHEBI:456216"/>
        <dbReference type="EC" id="2.7.1.49"/>
    </reaction>
</comment>
<comment type="pathway">
    <text evidence="4">Cofactor biosynthesis; thiamine diphosphate biosynthesis; 4-amino-2-methyl-5-diphosphomethylpyrimidine from 5-amino-1-(5-phospho-D-ribosyl)imidazole: step 3/3.</text>
</comment>
<dbReference type="SUPFAM" id="SSF48613">
    <property type="entry name" value="Heme oxygenase-like"/>
    <property type="match status" value="1"/>
</dbReference>
<keyword evidence="5" id="KW-0808">Transferase</keyword>
<evidence type="ECO:0000256" key="3">
    <source>
        <dbReference type="ARBA" id="ARBA00003848"/>
    </source>
</evidence>
<dbReference type="GO" id="GO:0005829">
    <property type="term" value="C:cytosol"/>
    <property type="evidence" value="ECO:0007669"/>
    <property type="project" value="TreeGrafter"/>
</dbReference>
<dbReference type="PANTHER" id="PTHR20858">
    <property type="entry name" value="PHOSPHOMETHYLPYRIMIDINE KINASE"/>
    <property type="match status" value="1"/>
</dbReference>
<evidence type="ECO:0000259" key="11">
    <source>
        <dbReference type="Pfam" id="PF08543"/>
    </source>
</evidence>
<dbReference type="NCBIfam" id="NF011301">
    <property type="entry name" value="PRK14713.1"/>
    <property type="match status" value="1"/>
</dbReference>
<keyword evidence="9" id="KW-0784">Thiamine biosynthesis</keyword>
<evidence type="ECO:0000256" key="4">
    <source>
        <dbReference type="ARBA" id="ARBA00004769"/>
    </source>
</evidence>
<reference evidence="12 13" key="1">
    <citation type="submission" date="2020-09" db="EMBL/GenBank/DDBJ databases">
        <title>Investigation of environmental microbe.</title>
        <authorList>
            <person name="Ou Y."/>
            <person name="Kang Q."/>
        </authorList>
    </citation>
    <scope>NUCLEOTIDE SEQUENCE [LARGE SCALE GENOMIC DNA]</scope>
    <source>
        <strain evidence="12 13">KJZ-9</strain>
    </source>
</reference>
<evidence type="ECO:0000259" key="10">
    <source>
        <dbReference type="Pfam" id="PF03070"/>
    </source>
</evidence>
<dbReference type="CDD" id="cd19365">
    <property type="entry name" value="TenA_C-like"/>
    <property type="match status" value="1"/>
</dbReference>
<dbReference type="InterPro" id="IPR029056">
    <property type="entry name" value="Ribokinase-like"/>
</dbReference>
<dbReference type="Gene3D" id="1.20.910.10">
    <property type="entry name" value="Heme oxygenase-like"/>
    <property type="match status" value="1"/>
</dbReference>
<dbReference type="SUPFAM" id="SSF53613">
    <property type="entry name" value="Ribokinase-like"/>
    <property type="match status" value="1"/>
</dbReference>